<feature type="signal peptide" evidence="2">
    <location>
        <begin position="1"/>
        <end position="25"/>
    </location>
</feature>
<reference evidence="4 5" key="1">
    <citation type="journal article" date="2020" name="G3 (Bethesda)">
        <title>Improved Reference Genome for Cyclotella cryptica CCMP332, a Model for Cell Wall Morphogenesis, Salinity Adaptation, and Lipid Production in Diatoms (Bacillariophyta).</title>
        <authorList>
            <person name="Roberts W.R."/>
            <person name="Downey K.M."/>
            <person name="Ruck E.C."/>
            <person name="Traller J.C."/>
            <person name="Alverson A.J."/>
        </authorList>
    </citation>
    <scope>NUCLEOTIDE SEQUENCE [LARGE SCALE GENOMIC DNA]</scope>
    <source>
        <strain evidence="4 5">CCMP332</strain>
    </source>
</reference>
<accession>A0ABD3NRF3</accession>
<feature type="compositionally biased region" description="Basic and acidic residues" evidence="1">
    <location>
        <begin position="97"/>
        <end position="113"/>
    </location>
</feature>
<comment type="caution">
    <text evidence="4">The sequence shown here is derived from an EMBL/GenBank/DDBJ whole genome shotgun (WGS) entry which is preliminary data.</text>
</comment>
<dbReference type="PROSITE" id="PS50836">
    <property type="entry name" value="DOMON"/>
    <property type="match status" value="1"/>
</dbReference>
<keyword evidence="2" id="KW-0732">Signal</keyword>
<feature type="chain" id="PRO_5044772958" description="DOMON domain-containing protein" evidence="2">
    <location>
        <begin position="26"/>
        <end position="563"/>
    </location>
</feature>
<evidence type="ECO:0000259" key="3">
    <source>
        <dbReference type="PROSITE" id="PS50836"/>
    </source>
</evidence>
<keyword evidence="5" id="KW-1185">Reference proteome</keyword>
<dbReference type="AlphaFoldDB" id="A0ABD3NRF3"/>
<feature type="domain" description="DOMON" evidence="3">
    <location>
        <begin position="402"/>
        <end position="524"/>
    </location>
</feature>
<feature type="region of interest" description="Disordered" evidence="1">
    <location>
        <begin position="97"/>
        <end position="123"/>
    </location>
</feature>
<dbReference type="InterPro" id="IPR005018">
    <property type="entry name" value="DOMON_domain"/>
</dbReference>
<evidence type="ECO:0000256" key="1">
    <source>
        <dbReference type="SAM" id="MobiDB-lite"/>
    </source>
</evidence>
<organism evidence="4 5">
    <name type="scientific">Cyclotella cryptica</name>
    <dbReference type="NCBI Taxonomy" id="29204"/>
    <lineage>
        <taxon>Eukaryota</taxon>
        <taxon>Sar</taxon>
        <taxon>Stramenopiles</taxon>
        <taxon>Ochrophyta</taxon>
        <taxon>Bacillariophyta</taxon>
        <taxon>Coscinodiscophyceae</taxon>
        <taxon>Thalassiosirophycidae</taxon>
        <taxon>Stephanodiscales</taxon>
        <taxon>Stephanodiscaceae</taxon>
        <taxon>Cyclotella</taxon>
    </lineage>
</organism>
<dbReference type="InterPro" id="IPR045266">
    <property type="entry name" value="DOH_DOMON"/>
</dbReference>
<feature type="compositionally biased region" description="Polar residues" evidence="1">
    <location>
        <begin position="114"/>
        <end position="123"/>
    </location>
</feature>
<dbReference type="CDD" id="cd09631">
    <property type="entry name" value="DOMON_DOH"/>
    <property type="match status" value="1"/>
</dbReference>
<name>A0ABD3NRF3_9STRA</name>
<feature type="compositionally biased region" description="Low complexity" evidence="1">
    <location>
        <begin position="281"/>
        <end position="299"/>
    </location>
</feature>
<dbReference type="EMBL" id="JABMIG020000438">
    <property type="protein sequence ID" value="KAL3778397.1"/>
    <property type="molecule type" value="Genomic_DNA"/>
</dbReference>
<evidence type="ECO:0000313" key="5">
    <source>
        <dbReference type="Proteomes" id="UP001516023"/>
    </source>
</evidence>
<feature type="region of interest" description="Disordered" evidence="1">
    <location>
        <begin position="262"/>
        <end position="300"/>
    </location>
</feature>
<evidence type="ECO:0000256" key="2">
    <source>
        <dbReference type="SAM" id="SignalP"/>
    </source>
</evidence>
<dbReference type="Proteomes" id="UP001516023">
    <property type="component" value="Unassembled WGS sequence"/>
</dbReference>
<gene>
    <name evidence="4" type="ORF">HJC23_011512</name>
</gene>
<evidence type="ECO:0000313" key="4">
    <source>
        <dbReference type="EMBL" id="KAL3778397.1"/>
    </source>
</evidence>
<sequence>MSTMVCSRTGAQILFLAILVEAITAVTSTAVPSKRNETTPKPKSDRDVFILNASFESQRDASTRGEFEANDSVDVNLEFGRYHRVVKRKRIHGNIRGRESKISSRSTKNEAKLKQQQSLRRTSISQAIHKKSNLDIDVEVLESILKSNTGQQKYENKQTTDVDEELLESLLKSDKEFRDKSYVYRDIPTSHPSMKVSVETTEILLTLGPTTSSISSQPTLPAPSTLENTITITPTTVNVATSMPITVGFVAPASSTSIAESETSTSAPIAKSVSASTAPPTSFGSEFSTSNTSNSPSLSVAANTVEPTAVRSMISLPAFSPTPPASQTETTLAPVSAEVLTKMPTYSPTSHTYSPTSATYYPTSRTYSPTYSTSSYSNETASDLTHISPCPDVLTKRKALLDDLTLSYDVILENERQLFCSELEYDGEGWVGFGVSETGEMVGSTAVVGLPNSDLDSNPGLYSLDGKTNSLIKLLPEEEQTILGASILQDNGATVLKFATYIDDGADGFVINVPGVTNFIYAAGESNDFGYHGMRRGSVSLVLSSTKKKKNNNKNQSKHQISL</sequence>
<protein>
    <recommendedName>
        <fullName evidence="3">DOMON domain-containing protein</fullName>
    </recommendedName>
</protein>
<proteinExistence type="predicted"/>